<dbReference type="InterPro" id="IPR052894">
    <property type="entry name" value="AsmA-related"/>
</dbReference>
<accession>A0A917QA96</accession>
<proteinExistence type="predicted"/>
<dbReference type="RefSeq" id="WP_188913764.1">
    <property type="nucleotide sequence ID" value="NZ_BMMF01000007.1"/>
</dbReference>
<dbReference type="AlphaFoldDB" id="A0A917QA96"/>
<evidence type="ECO:0000259" key="1">
    <source>
        <dbReference type="Pfam" id="PF05170"/>
    </source>
</evidence>
<comment type="caution">
    <text evidence="2">The sequence shown here is derived from an EMBL/GenBank/DDBJ whole genome shotgun (WGS) entry which is preliminary data.</text>
</comment>
<dbReference type="PANTHER" id="PTHR30441">
    <property type="entry name" value="DUF748 DOMAIN-CONTAINING PROTEIN"/>
    <property type="match status" value="1"/>
</dbReference>
<feature type="domain" description="AsmA" evidence="1">
    <location>
        <begin position="358"/>
        <end position="527"/>
    </location>
</feature>
<evidence type="ECO:0000313" key="2">
    <source>
        <dbReference type="EMBL" id="GGK38628.1"/>
    </source>
</evidence>
<sequence>MRRQTSLRTRVIAGLVGACVVVGLVLAVAPWTVSSDALREAVARQLARELGIDMPVTGRTTIAFLPAPRVKFEDMRLATTDGTPLVDGGALRGQLAWAPLVLGRIRLTEVSLAQARVLVPVDAQGRSPWDPALARLDARLADDEGDAIGTLGLVDTTIVYSDAATGRREIVRDADLVLSWPNAAGPLSLSGSAALRGETMQIALSGLVPAQLVAGASSPLDLRLTGRLGRLSIAGTIATGRDSPWLTGRVSFETRMARDVLAWSGTRLPLGPSIGPLSLEGDANGVGRTLSFSALRLGLGGDPMEGALTARYQDGRLGISGTLAAGSLDVDRFAAPVVVASDPASSQRRAPLGLTQHAAADLDLRLSASEARIGGARLTDVAMAVLVTKGKIETSVSRAGLAGGEVRGRFTLSDLGDMIEMRLEAEGSGVDLGPLGRDLGSAWIAGPATGEIALVGTGRHAEELLGTLAGEVAVEVAPGEFVGVDLAEALRRFERQPLTATRTLRSGRTPFTRAAARLDVLDGVGTLVDSGFESPQLSGMLEGTVSLAARRIDAKAAVESVTPVGEGNLISALTFGFRGPLTDVTLVPDAKALIQRSGAARLLLGAPEPETETALPAFAPAAQQ</sequence>
<keyword evidence="3" id="KW-1185">Reference proteome</keyword>
<gene>
    <name evidence="2" type="ORF">GCM10011322_27080</name>
</gene>
<name>A0A917QA96_9HYPH</name>
<dbReference type="InterPro" id="IPR007844">
    <property type="entry name" value="AsmA"/>
</dbReference>
<evidence type="ECO:0000313" key="3">
    <source>
        <dbReference type="Proteomes" id="UP000600449"/>
    </source>
</evidence>
<dbReference type="PANTHER" id="PTHR30441:SF4">
    <property type="entry name" value="PROTEIN ASMA"/>
    <property type="match status" value="1"/>
</dbReference>
<dbReference type="EMBL" id="BMMF01000007">
    <property type="protein sequence ID" value="GGK38628.1"/>
    <property type="molecule type" value="Genomic_DNA"/>
</dbReference>
<dbReference type="Proteomes" id="UP000600449">
    <property type="component" value="Unassembled WGS sequence"/>
</dbReference>
<dbReference type="GO" id="GO:0005886">
    <property type="term" value="C:plasma membrane"/>
    <property type="evidence" value="ECO:0007669"/>
    <property type="project" value="TreeGrafter"/>
</dbReference>
<organism evidence="2 3">
    <name type="scientific">Salinarimonas ramus</name>
    <dbReference type="NCBI Taxonomy" id="690164"/>
    <lineage>
        <taxon>Bacteria</taxon>
        <taxon>Pseudomonadati</taxon>
        <taxon>Pseudomonadota</taxon>
        <taxon>Alphaproteobacteria</taxon>
        <taxon>Hyphomicrobiales</taxon>
        <taxon>Salinarimonadaceae</taxon>
        <taxon>Salinarimonas</taxon>
    </lineage>
</organism>
<dbReference type="Pfam" id="PF05170">
    <property type="entry name" value="AsmA"/>
    <property type="match status" value="1"/>
</dbReference>
<reference evidence="2 3" key="1">
    <citation type="journal article" date="2014" name="Int. J. Syst. Evol. Microbiol.">
        <title>Complete genome sequence of Corynebacterium casei LMG S-19264T (=DSM 44701T), isolated from a smear-ripened cheese.</title>
        <authorList>
            <consortium name="US DOE Joint Genome Institute (JGI-PGF)"/>
            <person name="Walter F."/>
            <person name="Albersmeier A."/>
            <person name="Kalinowski J."/>
            <person name="Ruckert C."/>
        </authorList>
    </citation>
    <scope>NUCLEOTIDE SEQUENCE [LARGE SCALE GENOMIC DNA]</scope>
    <source>
        <strain evidence="2 3">CGMCC 1.9161</strain>
    </source>
</reference>
<dbReference type="GO" id="GO:0090313">
    <property type="term" value="P:regulation of protein targeting to membrane"/>
    <property type="evidence" value="ECO:0007669"/>
    <property type="project" value="TreeGrafter"/>
</dbReference>
<protein>
    <submittedName>
        <fullName evidence="2">Cell envelope biogenesis protein AsmA</fullName>
    </submittedName>
</protein>